<reference evidence="2 3" key="1">
    <citation type="submission" date="2011-10" db="EMBL/GenBank/DDBJ databases">
        <title>The Genome Sequence of Prevotella histicola F0411.</title>
        <authorList>
            <consortium name="The Broad Institute Genome Sequencing Platform"/>
            <person name="Earl A."/>
            <person name="Ward D."/>
            <person name="Feldgarden M."/>
            <person name="Gevers D."/>
            <person name="Izard J."/>
            <person name="Ganesan A."/>
            <person name="Blanton J.M."/>
            <person name="Baranova O.V."/>
            <person name="Tanner A.C."/>
            <person name="Mathney J.M.J."/>
            <person name="Dewhirst F.E."/>
            <person name="Young S.K."/>
            <person name="Zeng Q."/>
            <person name="Gargeya S."/>
            <person name="Fitzgerald M."/>
            <person name="Haas B."/>
            <person name="Abouelleil A."/>
            <person name="Alvarado L."/>
            <person name="Arachchi H.M."/>
            <person name="Berlin A."/>
            <person name="Brown A."/>
            <person name="Chapman S.B."/>
            <person name="Chen Z."/>
            <person name="Dunbar C."/>
            <person name="Freedman E."/>
            <person name="Gearin G."/>
            <person name="Gellesch M."/>
            <person name="Goldberg J."/>
            <person name="Griggs A."/>
            <person name="Gujja S."/>
            <person name="Heiman D."/>
            <person name="Howarth C."/>
            <person name="Larson L."/>
            <person name="Lui A."/>
            <person name="MacDonald P.J.P."/>
            <person name="Montmayeur A."/>
            <person name="Murphy C."/>
            <person name="Neiman D."/>
            <person name="Pearson M."/>
            <person name="Priest M."/>
            <person name="Roberts A."/>
            <person name="Saif S."/>
            <person name="Shea T."/>
            <person name="Shenoy N."/>
            <person name="Sisk P."/>
            <person name="Stolte C."/>
            <person name="Sykes S."/>
            <person name="Wortman J."/>
            <person name="Nusbaum C."/>
            <person name="Birren B."/>
        </authorList>
    </citation>
    <scope>NUCLEOTIDE SEQUENCE [LARGE SCALE GENOMIC DNA]</scope>
    <source>
        <strain evidence="2 3">F0411</strain>
    </source>
</reference>
<comment type="caution">
    <text evidence="2">The sequence shown here is derived from an EMBL/GenBank/DDBJ whole genome shotgun (WGS) entry which is preliminary data.</text>
</comment>
<dbReference type="Proteomes" id="UP000004597">
    <property type="component" value="Unassembled WGS sequence"/>
</dbReference>
<dbReference type="STRING" id="857291.HMPREF9138_00381"/>
<protein>
    <recommendedName>
        <fullName evidence="4">N-acetyltransferase domain-containing protein</fullName>
    </recommendedName>
</protein>
<keyword evidence="1" id="KW-0812">Transmembrane</keyword>
<keyword evidence="1" id="KW-0472">Membrane</keyword>
<dbReference type="GeneID" id="66731144"/>
<dbReference type="EMBL" id="AFXP01000003">
    <property type="protein sequence ID" value="EHG17053.1"/>
    <property type="molecule type" value="Genomic_DNA"/>
</dbReference>
<evidence type="ECO:0008006" key="4">
    <source>
        <dbReference type="Google" id="ProtNLM"/>
    </source>
</evidence>
<evidence type="ECO:0000256" key="1">
    <source>
        <dbReference type="SAM" id="Phobius"/>
    </source>
</evidence>
<feature type="transmembrane region" description="Helical" evidence="1">
    <location>
        <begin position="15"/>
        <end position="33"/>
    </location>
</feature>
<name>G6AE54_9BACT</name>
<keyword evidence="3" id="KW-1185">Reference proteome</keyword>
<evidence type="ECO:0000313" key="3">
    <source>
        <dbReference type="Proteomes" id="UP000004597"/>
    </source>
</evidence>
<proteinExistence type="predicted"/>
<dbReference type="RefSeq" id="WP_008822299.1">
    <property type="nucleotide sequence ID" value="NZ_JH376762.1"/>
</dbReference>
<organism evidence="2 3">
    <name type="scientific">Prevotella histicola F0411</name>
    <dbReference type="NCBI Taxonomy" id="857291"/>
    <lineage>
        <taxon>Bacteria</taxon>
        <taxon>Pseudomonadati</taxon>
        <taxon>Bacteroidota</taxon>
        <taxon>Bacteroidia</taxon>
        <taxon>Bacteroidales</taxon>
        <taxon>Prevotellaceae</taxon>
        <taxon>Prevotella</taxon>
    </lineage>
</organism>
<evidence type="ECO:0000313" key="2">
    <source>
        <dbReference type="EMBL" id="EHG17053.1"/>
    </source>
</evidence>
<dbReference type="PATRIC" id="fig|857291.3.peg.376"/>
<keyword evidence="1" id="KW-1133">Transmembrane helix</keyword>
<gene>
    <name evidence="2" type="ORF">HMPREF9138_00381</name>
</gene>
<dbReference type="AlphaFoldDB" id="G6AE54"/>
<sequence length="215" mass="24728">MLYKIAHILRDKLPWIWDLIGIINSFLFGLRYGSKMKNVQNILSHFTKTTEEDGNVLSYKVEALDKCNLSLLVKMFAEQPASAFNFFKPHGFDELSLKTLAKDKSFLAYIVVAEGTAQQKVCVGYFFQRSFFWGKSFRGYMTDYRWQRRGINKMMNLCATEISSLLGLRVFGTIAPENIASMKSAQTANDIQIIETLPNGDYYVEYKPKTNCEFL</sequence>
<accession>G6AE54</accession>
<dbReference type="HOGENOM" id="CLU_1303977_0_0_10"/>